<evidence type="ECO:0000313" key="8">
    <source>
        <dbReference type="EMBL" id="KAJ1915292.1"/>
    </source>
</evidence>
<name>A0A9W7ZRT9_9FUNG</name>
<comment type="caution">
    <text evidence="8">The sequence shown here is derived from an EMBL/GenBank/DDBJ whole genome shotgun (WGS) entry which is preliminary data.</text>
</comment>
<evidence type="ECO:0000256" key="4">
    <source>
        <dbReference type="ARBA" id="ARBA00023150"/>
    </source>
</evidence>
<evidence type="ECO:0000256" key="1">
    <source>
        <dbReference type="ARBA" id="ARBA00001637"/>
    </source>
</evidence>
<comment type="catalytic activity">
    <reaction evidence="1">
        <text>(8S)-3',8-cyclo-7,8-dihydroguanosine 5'-triphosphate = cyclic pyranopterin phosphate + diphosphate</text>
        <dbReference type="Rhea" id="RHEA:49580"/>
        <dbReference type="ChEBI" id="CHEBI:33019"/>
        <dbReference type="ChEBI" id="CHEBI:59648"/>
        <dbReference type="ChEBI" id="CHEBI:131766"/>
        <dbReference type="EC" id="4.6.1.17"/>
    </reaction>
</comment>
<accession>A0A9W7ZRT9</accession>
<reference evidence="8" key="1">
    <citation type="submission" date="2022-07" db="EMBL/GenBank/DDBJ databases">
        <title>Phylogenomic reconstructions and comparative analyses of Kickxellomycotina fungi.</title>
        <authorList>
            <person name="Reynolds N.K."/>
            <person name="Stajich J.E."/>
            <person name="Barry K."/>
            <person name="Grigoriev I.V."/>
            <person name="Crous P."/>
            <person name="Smith M.E."/>
        </authorList>
    </citation>
    <scope>NUCLEOTIDE SEQUENCE</scope>
    <source>
        <strain evidence="8">RSA 861</strain>
    </source>
</reference>
<dbReference type="NCBIfam" id="TIGR00581">
    <property type="entry name" value="moaC"/>
    <property type="match status" value="1"/>
</dbReference>
<dbReference type="GO" id="GO:0061799">
    <property type="term" value="F:cyclic pyranopterin monophosphate synthase activity"/>
    <property type="evidence" value="ECO:0007669"/>
    <property type="project" value="UniProtKB-EC"/>
</dbReference>
<gene>
    <name evidence="8" type="ORF">IWQ60_008488</name>
</gene>
<dbReference type="InterPro" id="IPR002820">
    <property type="entry name" value="Mopterin_CF_biosynth-C_dom"/>
</dbReference>
<feature type="domain" description="Molybdopterin cofactor biosynthesis C (MoaC)" evidence="7">
    <location>
        <begin position="67"/>
        <end position="206"/>
    </location>
</feature>
<organism evidence="8 9">
    <name type="scientific">Tieghemiomyces parasiticus</name>
    <dbReference type="NCBI Taxonomy" id="78921"/>
    <lineage>
        <taxon>Eukaryota</taxon>
        <taxon>Fungi</taxon>
        <taxon>Fungi incertae sedis</taxon>
        <taxon>Zoopagomycota</taxon>
        <taxon>Kickxellomycotina</taxon>
        <taxon>Dimargaritomycetes</taxon>
        <taxon>Dimargaritales</taxon>
        <taxon>Dimargaritaceae</taxon>
        <taxon>Tieghemiomyces</taxon>
    </lineage>
</organism>
<keyword evidence="5" id="KW-0456">Lyase</keyword>
<evidence type="ECO:0000256" key="6">
    <source>
        <dbReference type="SAM" id="MobiDB-lite"/>
    </source>
</evidence>
<dbReference type="InterPro" id="IPR036522">
    <property type="entry name" value="MoaC_sf"/>
</dbReference>
<dbReference type="PANTHER" id="PTHR22960">
    <property type="entry name" value="MOLYBDOPTERIN COFACTOR SYNTHESIS PROTEIN A"/>
    <property type="match status" value="1"/>
</dbReference>
<protein>
    <recommendedName>
        <fullName evidence="3">cyclic pyranopterin monophosphate synthase</fullName>
        <ecNumber evidence="3">4.6.1.17</ecNumber>
    </recommendedName>
</protein>
<dbReference type="CDD" id="cd01420">
    <property type="entry name" value="MoaC_PE"/>
    <property type="match status" value="1"/>
</dbReference>
<evidence type="ECO:0000256" key="5">
    <source>
        <dbReference type="ARBA" id="ARBA00023239"/>
    </source>
</evidence>
<evidence type="ECO:0000256" key="2">
    <source>
        <dbReference type="ARBA" id="ARBA00005046"/>
    </source>
</evidence>
<keyword evidence="4" id="KW-0501">Molybdenum cofactor biosynthesis</keyword>
<keyword evidence="9" id="KW-1185">Reference proteome</keyword>
<evidence type="ECO:0000256" key="3">
    <source>
        <dbReference type="ARBA" id="ARBA00012575"/>
    </source>
</evidence>
<dbReference type="Proteomes" id="UP001150569">
    <property type="component" value="Unassembled WGS sequence"/>
</dbReference>
<dbReference type="Pfam" id="PF01967">
    <property type="entry name" value="MoaC"/>
    <property type="match status" value="1"/>
</dbReference>
<evidence type="ECO:0000313" key="9">
    <source>
        <dbReference type="Proteomes" id="UP001150569"/>
    </source>
</evidence>
<dbReference type="EC" id="4.6.1.17" evidence="3"/>
<proteinExistence type="predicted"/>
<feature type="region of interest" description="Disordered" evidence="6">
    <location>
        <begin position="31"/>
        <end position="51"/>
    </location>
</feature>
<dbReference type="InterPro" id="IPR050105">
    <property type="entry name" value="MoCo_biosynth_MoaA/MoaC"/>
</dbReference>
<dbReference type="Gene3D" id="3.30.70.640">
    <property type="entry name" value="Molybdopterin cofactor biosynthesis C (MoaC) domain"/>
    <property type="match status" value="1"/>
</dbReference>
<dbReference type="NCBIfam" id="NF006870">
    <property type="entry name" value="PRK09364.1"/>
    <property type="match status" value="1"/>
</dbReference>
<dbReference type="InterPro" id="IPR023045">
    <property type="entry name" value="MoaC"/>
</dbReference>
<evidence type="ECO:0000259" key="7">
    <source>
        <dbReference type="Pfam" id="PF01967"/>
    </source>
</evidence>
<dbReference type="SUPFAM" id="SSF55040">
    <property type="entry name" value="Molybdenum cofactor biosynthesis protein C, MoaC"/>
    <property type="match status" value="1"/>
</dbReference>
<dbReference type="OrthoDB" id="429626at2759"/>
<dbReference type="EMBL" id="JANBPT010000638">
    <property type="protein sequence ID" value="KAJ1915292.1"/>
    <property type="molecule type" value="Genomic_DNA"/>
</dbReference>
<dbReference type="AlphaFoldDB" id="A0A9W7ZRT9"/>
<dbReference type="GO" id="GO:0006777">
    <property type="term" value="P:Mo-molybdopterin cofactor biosynthetic process"/>
    <property type="evidence" value="ECO:0007669"/>
    <property type="project" value="UniProtKB-KW"/>
</dbReference>
<comment type="pathway">
    <text evidence="2">Cofactor biosynthesis; molybdopterin biosynthesis.</text>
</comment>
<sequence length="220" mass="23273">MAIPRHTFSASLLGRAGLKLPFHTSKTAVSARASAGYSTDRDAQTDDLEPPATRLTHVHPTDGSLTMVNVSAKPTTLRRAVARGRVQLHSAEAFRLVRTNALAKGDVLTVARIAGIQGAKLTPQLIPLCHPIALSDIQVRLKLNGRDEEGGVVEIEAQTECADRTGVEMEALSAVAVAGLTVIDMCKSVAHAATLTDIRVVYKAGGRSGSYSEAPSDKEQ</sequence>
<dbReference type="InterPro" id="IPR047594">
    <property type="entry name" value="MoaC_bact/euk"/>
</dbReference>